<organism evidence="1 2">
    <name type="scientific">Hypoxylon rubiginosum</name>
    <dbReference type="NCBI Taxonomy" id="110542"/>
    <lineage>
        <taxon>Eukaryota</taxon>
        <taxon>Fungi</taxon>
        <taxon>Dikarya</taxon>
        <taxon>Ascomycota</taxon>
        <taxon>Pezizomycotina</taxon>
        <taxon>Sordariomycetes</taxon>
        <taxon>Xylariomycetidae</taxon>
        <taxon>Xylariales</taxon>
        <taxon>Hypoxylaceae</taxon>
        <taxon>Hypoxylon</taxon>
    </lineage>
</organism>
<evidence type="ECO:0000313" key="2">
    <source>
        <dbReference type="Proteomes" id="UP001497680"/>
    </source>
</evidence>
<accession>A0ACC0CNB1</accession>
<dbReference type="EMBL" id="MU394383">
    <property type="protein sequence ID" value="KAI6081884.1"/>
    <property type="molecule type" value="Genomic_DNA"/>
</dbReference>
<keyword evidence="2" id="KW-1185">Reference proteome</keyword>
<reference evidence="1 2" key="1">
    <citation type="journal article" date="2022" name="New Phytol.">
        <title>Ecological generalism drives hyperdiversity of secondary metabolite gene clusters in xylarialean endophytes.</title>
        <authorList>
            <person name="Franco M.E.E."/>
            <person name="Wisecaver J.H."/>
            <person name="Arnold A.E."/>
            <person name="Ju Y.M."/>
            <person name="Slot J.C."/>
            <person name="Ahrendt S."/>
            <person name="Moore L.P."/>
            <person name="Eastman K.E."/>
            <person name="Scott K."/>
            <person name="Konkel Z."/>
            <person name="Mondo S.J."/>
            <person name="Kuo A."/>
            <person name="Hayes R.D."/>
            <person name="Haridas S."/>
            <person name="Andreopoulos B."/>
            <person name="Riley R."/>
            <person name="LaButti K."/>
            <person name="Pangilinan J."/>
            <person name="Lipzen A."/>
            <person name="Amirebrahimi M."/>
            <person name="Yan J."/>
            <person name="Adam C."/>
            <person name="Keymanesh K."/>
            <person name="Ng V."/>
            <person name="Louie K."/>
            <person name="Northen T."/>
            <person name="Drula E."/>
            <person name="Henrissat B."/>
            <person name="Hsieh H.M."/>
            <person name="Youens-Clark K."/>
            <person name="Lutzoni F."/>
            <person name="Miadlikowska J."/>
            <person name="Eastwood D.C."/>
            <person name="Hamelin R.C."/>
            <person name="Grigoriev I.V."/>
            <person name="U'Ren J.M."/>
        </authorList>
    </citation>
    <scope>NUCLEOTIDE SEQUENCE [LARGE SCALE GENOMIC DNA]</scope>
    <source>
        <strain evidence="1 2">ER1909</strain>
    </source>
</reference>
<protein>
    <submittedName>
        <fullName evidence="1">Uncharacterized protein</fullName>
    </submittedName>
</protein>
<dbReference type="Proteomes" id="UP001497680">
    <property type="component" value="Unassembled WGS sequence"/>
</dbReference>
<evidence type="ECO:0000313" key="1">
    <source>
        <dbReference type="EMBL" id="KAI6081884.1"/>
    </source>
</evidence>
<proteinExistence type="predicted"/>
<gene>
    <name evidence="1" type="ORF">F4821DRAFT_248302</name>
</gene>
<sequence length="613" mass="69177">MDWSAEGCPKINISSFSQYFDVPPVSDISGLGVLIGFLIPAYILLLVVCIYYVVTFDPALDPYREEGEKSKSPRPNPFDHLVLGLIRRFFRIKDPRIRRLNMSEALEEAFNKCVLSMADVQVFTGLSILISGYVTRKGMSALHWKMIVYLAWFSCATHLSALVFLRNHLINHPAKRWWRLCSMFVLLVVLIVAMIPTGHFSWDILIYMPDMESLSEVEYSNELEHYADSIDAAPFEDATCYFNIDFTSGQGKNAMLVAMLLLSLSFTVRLFKLHRSFLRFRIQSLSHNVVERILSSARFFQKFFGTSSIQDQAVSNIIVAAHLTVCVWIDLYTSMASDVYWLIVSLAWGTIKIAGLLTILSKSSNHDSDTWTFGQVLPILLLILPMISLVEHFLRSMSQGRKSTAPIPLSQYTTVEHQDARGGVTQAITPSLGNVPTTWIIRPELLDEYYKDTLGMFWVVTICSGFNVMMAVMLLLPYSVDSQGTITGIDALSQAQSLVIWFIFSQGATIHLTLLVFSFIEMKWKRRAATHILLALISAGLIIALVYLCLSVRDGSSQPYLHKYGVPMSYIATTLGIFIIALVVRQLLNGLRIRRYWSPEADHNGLPLNNSNM</sequence>
<comment type="caution">
    <text evidence="1">The sequence shown here is derived from an EMBL/GenBank/DDBJ whole genome shotgun (WGS) entry which is preliminary data.</text>
</comment>
<name>A0ACC0CNB1_9PEZI</name>